<proteinExistence type="inferred from homology"/>
<keyword evidence="2" id="KW-0408">Iron</keyword>
<feature type="chain" id="PRO_5042105590" description="Protein root UVB sensitive/RUS domain-containing protein" evidence="4">
    <location>
        <begin position="25"/>
        <end position="217"/>
    </location>
</feature>
<dbReference type="Proteomes" id="UP001237642">
    <property type="component" value="Unassembled WGS sequence"/>
</dbReference>
<keyword evidence="4" id="KW-0732">Signal</keyword>
<dbReference type="InterPro" id="IPR054549">
    <property type="entry name" value="UVB_sens_RUS_dom"/>
</dbReference>
<protein>
    <recommendedName>
        <fullName evidence="5">Protein root UVB sensitive/RUS domain-containing protein</fullName>
    </recommendedName>
</protein>
<comment type="similarity">
    <text evidence="1">Belongs to the RUS1 family.</text>
</comment>
<dbReference type="SUPFAM" id="SSF53732">
    <property type="entry name" value="Aconitase iron-sulfur domain"/>
    <property type="match status" value="1"/>
</dbReference>
<evidence type="ECO:0000256" key="2">
    <source>
        <dbReference type="ARBA" id="ARBA00023004"/>
    </source>
</evidence>
<dbReference type="InterPro" id="IPR036008">
    <property type="entry name" value="Aconitase_4Fe-4S_dom"/>
</dbReference>
<dbReference type="Pfam" id="PF04884">
    <property type="entry name" value="UVB_sens_prot"/>
    <property type="match status" value="1"/>
</dbReference>
<organism evidence="6 7">
    <name type="scientific">Heracleum sosnowskyi</name>
    <dbReference type="NCBI Taxonomy" id="360622"/>
    <lineage>
        <taxon>Eukaryota</taxon>
        <taxon>Viridiplantae</taxon>
        <taxon>Streptophyta</taxon>
        <taxon>Embryophyta</taxon>
        <taxon>Tracheophyta</taxon>
        <taxon>Spermatophyta</taxon>
        <taxon>Magnoliopsida</taxon>
        <taxon>eudicotyledons</taxon>
        <taxon>Gunneridae</taxon>
        <taxon>Pentapetalae</taxon>
        <taxon>asterids</taxon>
        <taxon>campanulids</taxon>
        <taxon>Apiales</taxon>
        <taxon>Apiaceae</taxon>
        <taxon>Apioideae</taxon>
        <taxon>apioid superclade</taxon>
        <taxon>Tordylieae</taxon>
        <taxon>Tordyliinae</taxon>
        <taxon>Heracleum</taxon>
    </lineage>
</organism>
<reference evidence="6" key="1">
    <citation type="submission" date="2023-02" db="EMBL/GenBank/DDBJ databases">
        <title>Genome of toxic invasive species Heracleum sosnowskyi carries increased number of genes despite the absence of recent whole-genome duplications.</title>
        <authorList>
            <person name="Schelkunov M."/>
            <person name="Shtratnikova V."/>
            <person name="Makarenko M."/>
            <person name="Klepikova A."/>
            <person name="Omelchenko D."/>
            <person name="Novikova G."/>
            <person name="Obukhova E."/>
            <person name="Bogdanov V."/>
            <person name="Penin A."/>
            <person name="Logacheva M."/>
        </authorList>
    </citation>
    <scope>NUCLEOTIDE SEQUENCE</scope>
    <source>
        <strain evidence="6">Hsosn_3</strain>
        <tissue evidence="6">Leaf</tissue>
    </source>
</reference>
<comment type="caution">
    <text evidence="6">The sequence shown here is derived from an EMBL/GenBank/DDBJ whole genome shotgun (WGS) entry which is preliminary data.</text>
</comment>
<sequence>MCMSYSHSCLWPVLVMSLRMLLLGENIGDVTAKGECVGNIADVLGTGMSIMIAKRNPSLVTTFALLSCGYVFSSYQEVKAVVLHTLNRARFIVAVDSFLKTVQVDVARHENAVQANMDLEFQRNSERFAFLKWGSTTFQNMLVRIKTAKSKKPLPGQRTRSRANAPIEIEKESTRAATTTEKQPKKAGTNREATSSYRPPVLIILRAWCWHLHLKNL</sequence>
<dbReference type="PANTHER" id="PTHR12770:SF20">
    <property type="entry name" value="PROTEIN ROOT UVB SENSITIVE 6"/>
    <property type="match status" value="1"/>
</dbReference>
<gene>
    <name evidence="6" type="ORF">POM88_028529</name>
</gene>
<evidence type="ECO:0000256" key="3">
    <source>
        <dbReference type="SAM" id="MobiDB-lite"/>
    </source>
</evidence>
<evidence type="ECO:0000313" key="6">
    <source>
        <dbReference type="EMBL" id="KAK1372336.1"/>
    </source>
</evidence>
<evidence type="ECO:0000313" key="7">
    <source>
        <dbReference type="Proteomes" id="UP001237642"/>
    </source>
</evidence>
<feature type="domain" description="Protein root UVB sensitive/RUS" evidence="5">
    <location>
        <begin position="24"/>
        <end position="101"/>
    </location>
</feature>
<evidence type="ECO:0000259" key="5">
    <source>
        <dbReference type="Pfam" id="PF04884"/>
    </source>
</evidence>
<evidence type="ECO:0000256" key="1">
    <source>
        <dbReference type="ARBA" id="ARBA00007558"/>
    </source>
</evidence>
<dbReference type="PANTHER" id="PTHR12770">
    <property type="entry name" value="RUS1 FAMILY PROTEIN C16ORF58"/>
    <property type="match status" value="1"/>
</dbReference>
<dbReference type="AlphaFoldDB" id="A0AAD8HSE1"/>
<accession>A0AAD8HSE1</accession>
<feature type="signal peptide" evidence="4">
    <location>
        <begin position="1"/>
        <end position="24"/>
    </location>
</feature>
<reference evidence="6" key="2">
    <citation type="submission" date="2023-05" db="EMBL/GenBank/DDBJ databases">
        <authorList>
            <person name="Schelkunov M.I."/>
        </authorList>
    </citation>
    <scope>NUCLEOTIDE SEQUENCE</scope>
    <source>
        <strain evidence="6">Hsosn_3</strain>
        <tissue evidence="6">Leaf</tissue>
    </source>
</reference>
<dbReference type="InterPro" id="IPR015931">
    <property type="entry name" value="Acnase/IPM_dHydase_lsu_aba_1/3"/>
</dbReference>
<keyword evidence="7" id="KW-1185">Reference proteome</keyword>
<dbReference type="InterPro" id="IPR006968">
    <property type="entry name" value="RUS_fam"/>
</dbReference>
<dbReference type="Gene3D" id="3.30.499.10">
    <property type="entry name" value="Aconitase, domain 3"/>
    <property type="match status" value="1"/>
</dbReference>
<evidence type="ECO:0000256" key="4">
    <source>
        <dbReference type="SAM" id="SignalP"/>
    </source>
</evidence>
<feature type="region of interest" description="Disordered" evidence="3">
    <location>
        <begin position="150"/>
        <end position="193"/>
    </location>
</feature>
<name>A0AAD8HSE1_9APIA</name>
<dbReference type="EMBL" id="JAUIZM010000007">
    <property type="protein sequence ID" value="KAK1372336.1"/>
    <property type="molecule type" value="Genomic_DNA"/>
</dbReference>